<dbReference type="InterPro" id="IPR011009">
    <property type="entry name" value="Kinase-like_dom_sf"/>
</dbReference>
<organism evidence="15 16">
    <name type="scientific">Vigna mungo</name>
    <name type="common">Black gram</name>
    <name type="synonym">Phaseolus mungo</name>
    <dbReference type="NCBI Taxonomy" id="3915"/>
    <lineage>
        <taxon>Eukaryota</taxon>
        <taxon>Viridiplantae</taxon>
        <taxon>Streptophyta</taxon>
        <taxon>Embryophyta</taxon>
        <taxon>Tracheophyta</taxon>
        <taxon>Spermatophyta</taxon>
        <taxon>Magnoliopsida</taxon>
        <taxon>eudicotyledons</taxon>
        <taxon>Gunneridae</taxon>
        <taxon>Pentapetalae</taxon>
        <taxon>rosids</taxon>
        <taxon>fabids</taxon>
        <taxon>Fabales</taxon>
        <taxon>Fabaceae</taxon>
        <taxon>Papilionoideae</taxon>
        <taxon>50 kb inversion clade</taxon>
        <taxon>NPAAA clade</taxon>
        <taxon>indigoferoid/millettioid clade</taxon>
        <taxon>Phaseoleae</taxon>
        <taxon>Vigna</taxon>
    </lineage>
</organism>
<feature type="chain" id="PRO_5042909920" description="Protein kinase domain-containing protein" evidence="13">
    <location>
        <begin position="35"/>
        <end position="615"/>
    </location>
</feature>
<accession>A0AAQ3MHP0</accession>
<dbReference type="InterPro" id="IPR025287">
    <property type="entry name" value="WAK_GUB"/>
</dbReference>
<keyword evidence="7" id="KW-0418">Kinase</keyword>
<dbReference type="InterPro" id="IPR001245">
    <property type="entry name" value="Ser-Thr/Tyr_kinase_cat_dom"/>
</dbReference>
<reference evidence="15 16" key="1">
    <citation type="journal article" date="2023" name="Life. Sci Alliance">
        <title>Evolutionary insights into 3D genome organization and epigenetic landscape of Vigna mungo.</title>
        <authorList>
            <person name="Junaid A."/>
            <person name="Singh B."/>
            <person name="Bhatia S."/>
        </authorList>
    </citation>
    <scope>NUCLEOTIDE SEQUENCE [LARGE SCALE GENOMIC DNA]</scope>
    <source>
        <strain evidence="15">Urdbean</strain>
    </source>
</reference>
<name>A0AAQ3MHP0_VIGMU</name>
<evidence type="ECO:0000256" key="2">
    <source>
        <dbReference type="ARBA" id="ARBA00022527"/>
    </source>
</evidence>
<keyword evidence="2" id="KW-0723">Serine/threonine-protein kinase</keyword>
<proteinExistence type="predicted"/>
<keyword evidence="10" id="KW-0472">Membrane</keyword>
<dbReference type="GO" id="GO:0016020">
    <property type="term" value="C:membrane"/>
    <property type="evidence" value="ECO:0007669"/>
    <property type="project" value="UniProtKB-SubCell"/>
</dbReference>
<evidence type="ECO:0000256" key="8">
    <source>
        <dbReference type="ARBA" id="ARBA00022840"/>
    </source>
</evidence>
<keyword evidence="9" id="KW-1133">Transmembrane helix</keyword>
<dbReference type="InterPro" id="IPR017441">
    <property type="entry name" value="Protein_kinase_ATP_BS"/>
</dbReference>
<feature type="signal peptide" evidence="13">
    <location>
        <begin position="1"/>
        <end position="34"/>
    </location>
</feature>
<gene>
    <name evidence="15" type="ORF">V8G54_036948</name>
</gene>
<dbReference type="GO" id="GO:0005524">
    <property type="term" value="F:ATP binding"/>
    <property type="evidence" value="ECO:0007669"/>
    <property type="project" value="UniProtKB-UniRule"/>
</dbReference>
<feature type="binding site" evidence="12">
    <location>
        <position position="319"/>
    </location>
    <ligand>
        <name>ATP</name>
        <dbReference type="ChEBI" id="CHEBI:30616"/>
    </ligand>
</feature>
<evidence type="ECO:0000313" key="16">
    <source>
        <dbReference type="Proteomes" id="UP001374535"/>
    </source>
</evidence>
<evidence type="ECO:0000259" key="14">
    <source>
        <dbReference type="PROSITE" id="PS50011"/>
    </source>
</evidence>
<evidence type="ECO:0000256" key="3">
    <source>
        <dbReference type="ARBA" id="ARBA00022679"/>
    </source>
</evidence>
<dbReference type="CDD" id="cd14066">
    <property type="entry name" value="STKc_IRAK"/>
    <property type="match status" value="1"/>
</dbReference>
<dbReference type="Pfam" id="PF07714">
    <property type="entry name" value="PK_Tyr_Ser-Thr"/>
    <property type="match status" value="1"/>
</dbReference>
<comment type="subcellular location">
    <subcellularLocation>
        <location evidence="1">Membrane</location>
        <topology evidence="1">Single-pass type I membrane protein</topology>
    </subcellularLocation>
</comment>
<keyword evidence="6 12" id="KW-0547">Nucleotide-binding</keyword>
<keyword evidence="11" id="KW-0325">Glycoprotein</keyword>
<evidence type="ECO:0000256" key="1">
    <source>
        <dbReference type="ARBA" id="ARBA00004479"/>
    </source>
</evidence>
<keyword evidence="8 12" id="KW-0067">ATP-binding</keyword>
<evidence type="ECO:0000313" key="15">
    <source>
        <dbReference type="EMBL" id="WVY91434.1"/>
    </source>
</evidence>
<dbReference type="PROSITE" id="PS00108">
    <property type="entry name" value="PROTEIN_KINASE_ST"/>
    <property type="match status" value="1"/>
</dbReference>
<dbReference type="InterPro" id="IPR000719">
    <property type="entry name" value="Prot_kinase_dom"/>
</dbReference>
<keyword evidence="4" id="KW-0812">Transmembrane</keyword>
<protein>
    <recommendedName>
        <fullName evidence="14">Protein kinase domain-containing protein</fullName>
    </recommendedName>
</protein>
<keyword evidence="16" id="KW-1185">Reference proteome</keyword>
<evidence type="ECO:0000256" key="4">
    <source>
        <dbReference type="ARBA" id="ARBA00022692"/>
    </source>
</evidence>
<evidence type="ECO:0000256" key="6">
    <source>
        <dbReference type="ARBA" id="ARBA00022741"/>
    </source>
</evidence>
<keyword evidence="5 13" id="KW-0732">Signal</keyword>
<dbReference type="FunFam" id="3.30.200.20:FF:000178">
    <property type="entry name" value="serine/threonine-protein kinase PBS1-like"/>
    <property type="match status" value="1"/>
</dbReference>
<evidence type="ECO:0000256" key="5">
    <source>
        <dbReference type="ARBA" id="ARBA00022729"/>
    </source>
</evidence>
<dbReference type="InterPro" id="IPR045874">
    <property type="entry name" value="LRK10/LRL21-25-like"/>
</dbReference>
<evidence type="ECO:0000256" key="12">
    <source>
        <dbReference type="PROSITE-ProRule" id="PRU10141"/>
    </source>
</evidence>
<evidence type="ECO:0000256" key="13">
    <source>
        <dbReference type="SAM" id="SignalP"/>
    </source>
</evidence>
<dbReference type="Gene3D" id="3.30.200.20">
    <property type="entry name" value="Phosphorylase Kinase, domain 1"/>
    <property type="match status" value="1"/>
</dbReference>
<dbReference type="PROSITE" id="PS50011">
    <property type="entry name" value="PROTEIN_KINASE_DOM"/>
    <property type="match status" value="1"/>
</dbReference>
<evidence type="ECO:0000256" key="11">
    <source>
        <dbReference type="ARBA" id="ARBA00023180"/>
    </source>
</evidence>
<dbReference type="Proteomes" id="UP001374535">
    <property type="component" value="Chromosome 11"/>
</dbReference>
<dbReference type="InterPro" id="IPR008271">
    <property type="entry name" value="Ser/Thr_kinase_AS"/>
</dbReference>
<evidence type="ECO:0000256" key="9">
    <source>
        <dbReference type="ARBA" id="ARBA00022989"/>
    </source>
</evidence>
<keyword evidence="3" id="KW-0808">Transferase</keyword>
<dbReference type="SUPFAM" id="SSF56112">
    <property type="entry name" value="Protein kinase-like (PK-like)"/>
    <property type="match status" value="1"/>
</dbReference>
<dbReference type="GO" id="GO:0004674">
    <property type="term" value="F:protein serine/threonine kinase activity"/>
    <property type="evidence" value="ECO:0007669"/>
    <property type="project" value="UniProtKB-KW"/>
</dbReference>
<dbReference type="GO" id="GO:0030247">
    <property type="term" value="F:polysaccharide binding"/>
    <property type="evidence" value="ECO:0007669"/>
    <property type="project" value="InterPro"/>
</dbReference>
<sequence length="615" mass="69813">MENEGSNRCSCSARTLVSILASIILLFQPDYCIAKRQPPCPPSSCGQIRNISYPFRLKGDPSQCGDQRYELDCVNNVTLLTLFSAKYHVRDIDYKQYKVVVSDPGQEEEANCSFIPRNFLTDSNFRPTGLVGPDDFGSEPFTWEHWYTLRIGYFNCANPVSDDPRYVKVERGECGRGGNVYAVLEPSLYEVGVKDIKVGCDLMVATVVDWSPKENVSYDEIRGVISEGIRLSWLPVICEDRCGRGTECKVINGEVQCEKHYCHYAYHTTDKCDSHLNPIRYEYKEIIKMTGGFRVKLGQGGFGVVYKGKLQSGLDVAVKMLSKSNDNGQDFMNEVATIGTIHHVNVVRLLGYCVHGKKRALVYEFMSNGSLDKYIFSKEENTRLSYEKIYEISLGIAGGISYLHQGCDIQILHFDIKPHNILLDDNFVPKVSDFGLAKLHAANDGVINMTAARGTLGYMAPELFYKNMGGVSYKADIYSFGMLLMEMASRRRNSNPHTEHSSQSYFPFWIYDQFHDKKNVDIEDASEEENILAKRMFLVALWCIQLNPSDRPSMNKVIEMLEGMVEGLELPPRPSFYKNETYRHENISSRHDDISSDFSEFTYSDSQPNKSITLY</sequence>
<dbReference type="Gene3D" id="1.10.510.10">
    <property type="entry name" value="Transferase(Phosphotransferase) domain 1"/>
    <property type="match status" value="1"/>
</dbReference>
<dbReference type="PANTHER" id="PTHR27009">
    <property type="entry name" value="RUST RESISTANCE KINASE LR10-RELATED"/>
    <property type="match status" value="1"/>
</dbReference>
<dbReference type="FunFam" id="1.10.510.10:FF:000590">
    <property type="entry name" value="PR5-like receptor kinase"/>
    <property type="match status" value="1"/>
</dbReference>
<dbReference type="Pfam" id="PF13947">
    <property type="entry name" value="GUB_WAK_bind"/>
    <property type="match status" value="1"/>
</dbReference>
<dbReference type="EMBL" id="CP144690">
    <property type="protein sequence ID" value="WVY91434.1"/>
    <property type="molecule type" value="Genomic_DNA"/>
</dbReference>
<dbReference type="PROSITE" id="PS00107">
    <property type="entry name" value="PROTEIN_KINASE_ATP"/>
    <property type="match status" value="1"/>
</dbReference>
<evidence type="ECO:0000256" key="10">
    <source>
        <dbReference type="ARBA" id="ARBA00023136"/>
    </source>
</evidence>
<dbReference type="AlphaFoldDB" id="A0AAQ3MHP0"/>
<feature type="domain" description="Protein kinase" evidence="14">
    <location>
        <begin position="291"/>
        <end position="565"/>
    </location>
</feature>
<evidence type="ECO:0000256" key="7">
    <source>
        <dbReference type="ARBA" id="ARBA00022777"/>
    </source>
</evidence>
<dbReference type="SMART" id="SM00220">
    <property type="entry name" value="S_TKc"/>
    <property type="match status" value="1"/>
</dbReference>